<dbReference type="OrthoDB" id="21589at2759"/>
<proteinExistence type="predicted"/>
<dbReference type="InterPro" id="IPR039751">
    <property type="entry name" value="HERPUD1/2"/>
</dbReference>
<feature type="compositionally biased region" description="Pro residues" evidence="3">
    <location>
        <begin position="371"/>
        <end position="381"/>
    </location>
</feature>
<dbReference type="PROSITE" id="PS50053">
    <property type="entry name" value="UBIQUITIN_2"/>
    <property type="match status" value="1"/>
</dbReference>
<feature type="compositionally biased region" description="Low complexity" evidence="3">
    <location>
        <begin position="14"/>
        <end position="29"/>
    </location>
</feature>
<reference evidence="5" key="1">
    <citation type="submission" date="2013-07" db="EMBL/GenBank/DDBJ databases">
        <title>The Genome Sequence of Cryptococcus pinus CBS10737.</title>
        <authorList>
            <consortium name="The Broad Institute Genome Sequencing Platform"/>
            <person name="Cuomo C."/>
            <person name="Litvintseva A."/>
            <person name="Chen Y."/>
            <person name="Heitman J."/>
            <person name="Sun S."/>
            <person name="Springer D."/>
            <person name="Dromer F."/>
            <person name="Young S.K."/>
            <person name="Zeng Q."/>
            <person name="Gargeya S."/>
            <person name="Fitzgerald M."/>
            <person name="Abouelleil A."/>
            <person name="Alvarado L."/>
            <person name="Berlin A.M."/>
            <person name="Chapman S.B."/>
            <person name="Dewar J."/>
            <person name="Goldberg J."/>
            <person name="Griggs A."/>
            <person name="Gujja S."/>
            <person name="Hansen M."/>
            <person name="Howarth C."/>
            <person name="Imamovic A."/>
            <person name="Larimer J."/>
            <person name="McCowan C."/>
            <person name="Murphy C."/>
            <person name="Pearson M."/>
            <person name="Priest M."/>
            <person name="Roberts A."/>
            <person name="Saif S."/>
            <person name="Shea T."/>
            <person name="Sykes S."/>
            <person name="Wortman J."/>
            <person name="Nusbaum C."/>
            <person name="Birren B."/>
        </authorList>
    </citation>
    <scope>NUCLEOTIDE SEQUENCE [LARGE SCALE GENOMIC DNA]</scope>
    <source>
        <strain evidence="5">CBS 10737</strain>
    </source>
</reference>
<dbReference type="GO" id="GO:0030968">
    <property type="term" value="P:endoplasmic reticulum unfolded protein response"/>
    <property type="evidence" value="ECO:0007669"/>
    <property type="project" value="TreeGrafter"/>
</dbReference>
<reference evidence="6" key="2">
    <citation type="submission" date="2013-07" db="EMBL/GenBank/DDBJ databases">
        <authorList>
            <consortium name="The Broad Institute Genome Sequencing Platform"/>
            <person name="Cuomo C."/>
            <person name="Litvintseva A."/>
            <person name="Chen Y."/>
            <person name="Heitman J."/>
            <person name="Sun S."/>
            <person name="Springer D."/>
            <person name="Dromer F."/>
            <person name="Young S.K."/>
            <person name="Zeng Q."/>
            <person name="Gargeya S."/>
            <person name="Fitzgerald M."/>
            <person name="Abouelleil A."/>
            <person name="Alvarado L."/>
            <person name="Berlin A.M."/>
            <person name="Chapman S.B."/>
            <person name="Dewar J."/>
            <person name="Goldberg J."/>
            <person name="Griggs A."/>
            <person name="Gujja S."/>
            <person name="Hansen M."/>
            <person name="Howarth C."/>
            <person name="Imamovic A."/>
            <person name="Larimer J."/>
            <person name="McCowan C."/>
            <person name="Murphy C."/>
            <person name="Pearson M."/>
            <person name="Priest M."/>
            <person name="Roberts A."/>
            <person name="Saif S."/>
            <person name="Shea T."/>
            <person name="Sykes S."/>
            <person name="Wortman J."/>
            <person name="Nusbaum C."/>
            <person name="Birren B."/>
        </authorList>
    </citation>
    <scope>NUCLEOTIDE SEQUENCE</scope>
    <source>
        <strain evidence="6">CBS 10737</strain>
    </source>
</reference>
<keyword evidence="2" id="KW-0472">Membrane</keyword>
<evidence type="ECO:0000313" key="6">
    <source>
        <dbReference type="EMBL" id="WWC69228.1"/>
    </source>
</evidence>
<feature type="compositionally biased region" description="Polar residues" evidence="3">
    <location>
        <begin position="479"/>
        <end position="490"/>
    </location>
</feature>
<feature type="region of interest" description="Disordered" evidence="3">
    <location>
        <begin position="479"/>
        <end position="512"/>
    </location>
</feature>
<evidence type="ECO:0000256" key="1">
    <source>
        <dbReference type="ARBA" id="ARBA00004370"/>
    </source>
</evidence>
<organism evidence="5">
    <name type="scientific">Kwoniella pini CBS 10737</name>
    <dbReference type="NCBI Taxonomy" id="1296096"/>
    <lineage>
        <taxon>Eukaryota</taxon>
        <taxon>Fungi</taxon>
        <taxon>Dikarya</taxon>
        <taxon>Basidiomycota</taxon>
        <taxon>Agaricomycotina</taxon>
        <taxon>Tremellomycetes</taxon>
        <taxon>Tremellales</taxon>
        <taxon>Cryptococcaceae</taxon>
        <taxon>Kwoniella</taxon>
    </lineage>
</organism>
<evidence type="ECO:0000313" key="7">
    <source>
        <dbReference type="Proteomes" id="UP000094020"/>
    </source>
</evidence>
<dbReference type="PANTHER" id="PTHR12943:SF27">
    <property type="entry name" value="HOMOCYSTEINE-INDUCED ENDOPLASMIC RETICULUM PROTEIN, ISOFORM A"/>
    <property type="match status" value="1"/>
</dbReference>
<evidence type="ECO:0000313" key="5">
    <source>
        <dbReference type="EMBL" id="OCF52539.1"/>
    </source>
</evidence>
<dbReference type="AlphaFoldDB" id="A0A1B9IAF5"/>
<dbReference type="PANTHER" id="PTHR12943">
    <property type="entry name" value="HOMOCYSTEINE-RESPONSIVE ENDOPLASMIC RETICULUM-RESIDENT UNIQUITIN-LIKE DOMAIN HERPUD PROTEIN FAMILY MEMBER"/>
    <property type="match status" value="1"/>
</dbReference>
<dbReference type="GO" id="GO:0016020">
    <property type="term" value="C:membrane"/>
    <property type="evidence" value="ECO:0007669"/>
    <property type="project" value="UniProtKB-SubCell"/>
</dbReference>
<dbReference type="GeneID" id="30170199"/>
<dbReference type="KEGG" id="kpin:30170199"/>
<dbReference type="RefSeq" id="XP_019013758.1">
    <property type="nucleotide sequence ID" value="XM_019153597.1"/>
</dbReference>
<feature type="region of interest" description="Disordered" evidence="3">
    <location>
        <begin position="613"/>
        <end position="643"/>
    </location>
</feature>
<gene>
    <name evidence="5" type="ORF">I206_01830</name>
    <name evidence="6" type="ORF">I206_103165</name>
</gene>
<feature type="compositionally biased region" description="Acidic residues" evidence="3">
    <location>
        <begin position="634"/>
        <end position="643"/>
    </location>
</feature>
<evidence type="ECO:0000256" key="3">
    <source>
        <dbReference type="SAM" id="MobiDB-lite"/>
    </source>
</evidence>
<comment type="subcellular location">
    <subcellularLocation>
        <location evidence="1">Membrane</location>
    </subcellularLocation>
</comment>
<name>A0A1B9IAF5_9TREE</name>
<reference evidence="5" key="3">
    <citation type="submission" date="2016-07" db="EMBL/GenBank/DDBJ databases">
        <title>Evolution of pathogenesis and genome organization in the Tremellales.</title>
        <authorList>
            <person name="Cuomo C."/>
            <person name="Litvintseva A."/>
            <person name="Heitman J."/>
            <person name="Chen Y."/>
            <person name="Sun S."/>
            <person name="Springer D."/>
            <person name="Dromer F."/>
            <person name="Young S."/>
            <person name="Zeng Q."/>
            <person name="Chapman S."/>
            <person name="Gujja S."/>
            <person name="Saif S."/>
            <person name="Birren B."/>
        </authorList>
    </citation>
    <scope>NUCLEOTIDE SEQUENCE</scope>
    <source>
        <strain evidence="5">CBS 10737</strain>
    </source>
</reference>
<accession>A0A1B9IAF5</accession>
<feature type="region of interest" description="Disordered" evidence="3">
    <location>
        <begin position="1"/>
        <end position="62"/>
    </location>
</feature>
<keyword evidence="7" id="KW-1185">Reference proteome</keyword>
<feature type="compositionally biased region" description="Polar residues" evidence="3">
    <location>
        <begin position="503"/>
        <end position="512"/>
    </location>
</feature>
<protein>
    <recommendedName>
        <fullName evidence="4">Ubiquitin-like domain-containing protein</fullName>
    </recommendedName>
</protein>
<dbReference type="EMBL" id="CP144522">
    <property type="protein sequence ID" value="WWC69228.1"/>
    <property type="molecule type" value="Genomic_DNA"/>
</dbReference>
<sequence length="708" mass="80183">MSTEHPHHHTDGETSPLPGGSTSPSLSSTFRHPAPNDPLESSFRRRNPYSHPENADDGQSNTSFVEGSVRISIQTPFGDLGGTRSRRKEGWPLPLTKTVLSIKEDLISGQLDGAGTWEKEGMRIVYHGRIVRDHETLREIIGKADPEQVYVLHLVARRVPVTPLPTSGMIHQNLQEFPLPPQNTTIPSTPFLSSPNPTLPLTSTSNSLALGDTIHYLLFTSRHHLFSLLGMPPLKWDQMVPKPSMSQDSAKEAIMSVVRVFAEDRKSREEGWESWTGAFMGDDDSDLRKVWESCNKEDIIREVKSLWSNATGRNMSEETENVQVEIERNTYTLQLPAISRLTARQLSHLLIYLRITSLLPLLEPIYQQSLIPPPSPTPTPTPTNTTNTTLGADQVRDRNGRVVYRRTFHLRIPFIPFATLPHLFWSAVKITAMIWMLTRGMKWNDNRFWVIGGLALGWYMIDALNEIGRVTRDIRNRQRQNAPLATQAQAQPEGPGIGGEVPNQGQPLNTNHIPTQAQAQNRPMELPRRRVPLQSLIPRIHLSEDSAQLRLSPHNLNGDNTLPPPARSRPSRLITQFLLPILLWFLTLVPEWESLRARAIRRRERRMRVVIGERQNQAQAESNTTGTQARENEGDGQGDEISEEERIRRIELALPEGLSQQARKYYLRVVQSGEGIDWEEEREAQRALGVGDEDNERVEDDGMRLRML</sequence>
<evidence type="ECO:0000256" key="2">
    <source>
        <dbReference type="ARBA" id="ARBA00023136"/>
    </source>
</evidence>
<feature type="region of interest" description="Disordered" evidence="3">
    <location>
        <begin position="371"/>
        <end position="391"/>
    </location>
</feature>
<dbReference type="Proteomes" id="UP000094020">
    <property type="component" value="Chromosome 4"/>
</dbReference>
<dbReference type="STRING" id="1296096.A0A1B9IAF5"/>
<dbReference type="EMBL" id="KI894008">
    <property type="protein sequence ID" value="OCF52539.1"/>
    <property type="molecule type" value="Genomic_DNA"/>
</dbReference>
<feature type="domain" description="Ubiquitin-like" evidence="4">
    <location>
        <begin position="69"/>
        <end position="139"/>
    </location>
</feature>
<evidence type="ECO:0000259" key="4">
    <source>
        <dbReference type="PROSITE" id="PS50053"/>
    </source>
</evidence>
<dbReference type="Gene3D" id="3.10.20.90">
    <property type="entry name" value="Phosphatidylinositol 3-kinase Catalytic Subunit, Chain A, domain 1"/>
    <property type="match status" value="1"/>
</dbReference>
<dbReference type="InterPro" id="IPR000626">
    <property type="entry name" value="Ubiquitin-like_dom"/>
</dbReference>
<reference evidence="6" key="4">
    <citation type="submission" date="2024-02" db="EMBL/GenBank/DDBJ databases">
        <title>Comparative genomics of Cryptococcus and Kwoniella reveals pathogenesis evolution and contrasting modes of karyotype evolution via chromosome fusion or intercentromeric recombination.</title>
        <authorList>
            <person name="Coelho M.A."/>
            <person name="David-Palma M."/>
            <person name="Shea T."/>
            <person name="Bowers K."/>
            <person name="McGinley-Smith S."/>
            <person name="Mohammad A.W."/>
            <person name="Gnirke A."/>
            <person name="Yurkov A.M."/>
            <person name="Nowrousian M."/>
            <person name="Sun S."/>
            <person name="Cuomo C.A."/>
            <person name="Heitman J."/>
        </authorList>
    </citation>
    <scope>NUCLEOTIDE SEQUENCE</scope>
    <source>
        <strain evidence="6">CBS 10737</strain>
    </source>
</reference>
<feature type="compositionally biased region" description="Polar residues" evidence="3">
    <location>
        <begin position="615"/>
        <end position="629"/>
    </location>
</feature>
<feature type="region of interest" description="Disordered" evidence="3">
    <location>
        <begin position="684"/>
        <end position="708"/>
    </location>
</feature>